<dbReference type="KEGG" id="sfo:Z042_24810"/>
<name>W0LLU0_9GAMM</name>
<evidence type="ECO:0000313" key="6">
    <source>
        <dbReference type="Proteomes" id="UP000019030"/>
    </source>
</evidence>
<gene>
    <name evidence="5" type="ORF">Z042_24810</name>
</gene>
<dbReference type="AlphaFoldDB" id="W0LLU0"/>
<evidence type="ECO:0000256" key="2">
    <source>
        <dbReference type="ARBA" id="ARBA00022695"/>
    </source>
</evidence>
<dbReference type="PATRIC" id="fig|1441930.4.peg.4913"/>
<dbReference type="GO" id="GO:0016779">
    <property type="term" value="F:nucleotidyltransferase activity"/>
    <property type="evidence" value="ECO:0007669"/>
    <property type="project" value="UniProtKB-KW"/>
</dbReference>
<proteinExistence type="predicted"/>
<feature type="domain" description="Phosphoribosyl-dephospho-CoA transferase MdcG C-terminal" evidence="3">
    <location>
        <begin position="100"/>
        <end position="216"/>
    </location>
</feature>
<dbReference type="InterPro" id="IPR049180">
    <property type="entry name" value="MdcG_C"/>
</dbReference>
<dbReference type="STRING" id="1441930.Z042_24810"/>
<dbReference type="HOGENOM" id="CLU_075747_1_0_6"/>
<dbReference type="Proteomes" id="UP000019030">
    <property type="component" value="Chromosome"/>
</dbReference>
<dbReference type="Pfam" id="PF20866">
    <property type="entry name" value="MdcG_N"/>
    <property type="match status" value="1"/>
</dbReference>
<keyword evidence="1" id="KW-0808">Transferase</keyword>
<keyword evidence="2" id="KW-0548">Nucleotidyltransferase</keyword>
<evidence type="ECO:0000313" key="5">
    <source>
        <dbReference type="EMBL" id="AHG23025.1"/>
    </source>
</evidence>
<organism evidence="5 6">
    <name type="scientific">Chania multitudinisentens RB-25</name>
    <dbReference type="NCBI Taxonomy" id="1441930"/>
    <lineage>
        <taxon>Bacteria</taxon>
        <taxon>Pseudomonadati</taxon>
        <taxon>Pseudomonadota</taxon>
        <taxon>Gammaproteobacteria</taxon>
        <taxon>Enterobacterales</taxon>
        <taxon>Yersiniaceae</taxon>
        <taxon>Chania</taxon>
    </lineage>
</organism>
<evidence type="ECO:0000259" key="4">
    <source>
        <dbReference type="Pfam" id="PF20866"/>
    </source>
</evidence>
<evidence type="ECO:0008006" key="7">
    <source>
        <dbReference type="Google" id="ProtNLM"/>
    </source>
</evidence>
<protein>
    <recommendedName>
        <fullName evidence="7">Phosphoribosyl-dephospho-CoA transferase</fullName>
    </recommendedName>
</protein>
<accession>W0LLU0</accession>
<feature type="domain" description="Phosphoribosyl-dephospho-CoA transferase MdcG N-terminal" evidence="4">
    <location>
        <begin position="3"/>
        <end position="94"/>
    </location>
</feature>
<dbReference type="InterPro" id="IPR017557">
    <property type="entry name" value="Holo-ACP_synthase"/>
</dbReference>
<evidence type="ECO:0000256" key="1">
    <source>
        <dbReference type="ARBA" id="ARBA00022679"/>
    </source>
</evidence>
<dbReference type="NCBIfam" id="TIGR03135">
    <property type="entry name" value="malonate_mdcG"/>
    <property type="match status" value="1"/>
</dbReference>
<dbReference type="Pfam" id="PF10620">
    <property type="entry name" value="MdcG"/>
    <property type="match status" value="1"/>
</dbReference>
<evidence type="ECO:0000259" key="3">
    <source>
        <dbReference type="Pfam" id="PF10620"/>
    </source>
</evidence>
<keyword evidence="6" id="KW-1185">Reference proteome</keyword>
<reference evidence="5 6" key="2">
    <citation type="submission" date="2015-03" db="EMBL/GenBank/DDBJ databases">
        <authorList>
            <person name="Chan K.-G."/>
        </authorList>
    </citation>
    <scope>NUCLEOTIDE SEQUENCE [LARGE SCALE GENOMIC DNA]</scope>
    <source>
        <strain evidence="5 6">RB-25</strain>
    </source>
</reference>
<dbReference type="EMBL" id="CP007044">
    <property type="protein sequence ID" value="AHG23025.1"/>
    <property type="molecule type" value="Genomic_DNA"/>
</dbReference>
<reference evidence="5 6" key="1">
    <citation type="submission" date="2014-01" db="EMBL/GenBank/DDBJ databases">
        <title>Isolation of Serratia multitudinisentens RB-25 from Ex-Landfill site.</title>
        <authorList>
            <person name="Robson E.H.J."/>
        </authorList>
    </citation>
    <scope>NUCLEOTIDE SEQUENCE [LARGE SCALE GENOMIC DNA]</scope>
    <source>
        <strain evidence="5 6">RB-25</strain>
    </source>
</reference>
<sequence length="226" mass="25325">MFHRHDLLQFSPQAAQQIFLLWQAAQPHDWLSSLPDWQRSFNAGDIPGIVRRHLPAEAKTEIALGFSFPMRIDGQRQRFAITLPAQEVVRRITPFEAAAMAFLASSPALGALVDLRERFLQLGCLPGVWGSAALQIVSGFSYTDNASDLDIVIEACHPEQLQAVYQSMLQLERQHRLRIDTEVLWPTGYGSSLKELMTSGNQVLGKSLNDVRLFDKTALLSLVNKE</sequence>
<dbReference type="InterPro" id="IPR048903">
    <property type="entry name" value="MdcG_N"/>
</dbReference>